<evidence type="ECO:0000313" key="3">
    <source>
        <dbReference type="Proteomes" id="UP000826661"/>
    </source>
</evidence>
<protein>
    <submittedName>
        <fullName evidence="2">Uncharacterized protein</fullName>
    </submittedName>
</protein>
<evidence type="ECO:0000313" key="2">
    <source>
        <dbReference type="EMBL" id="QYS95826.1"/>
    </source>
</evidence>
<feature type="region of interest" description="Disordered" evidence="1">
    <location>
        <begin position="79"/>
        <end position="127"/>
    </location>
</feature>
<keyword evidence="3" id="KW-1185">Reference proteome</keyword>
<dbReference type="EMBL" id="CP075865">
    <property type="protein sequence ID" value="QYS95826.1"/>
    <property type="molecule type" value="Genomic_DNA"/>
</dbReference>
<name>A0A8G0L4U9_9HYPO</name>
<accession>A0A8G0L4U9</accession>
<feature type="compositionally biased region" description="Basic and acidic residues" evidence="1">
    <location>
        <begin position="81"/>
        <end position="96"/>
    </location>
</feature>
<reference evidence="2 3" key="1">
    <citation type="journal article" date="2021" name="BMC Genomics">
        <title>Telomere-to-telomere genome assembly of asparaginase-producing Trichoderma simmonsii.</title>
        <authorList>
            <person name="Chung D."/>
            <person name="Kwon Y.M."/>
            <person name="Yang Y."/>
        </authorList>
    </citation>
    <scope>NUCLEOTIDE SEQUENCE [LARGE SCALE GENOMIC DNA]</scope>
    <source>
        <strain evidence="2 3">GH-Sj1</strain>
    </source>
</reference>
<proteinExistence type="predicted"/>
<feature type="compositionally biased region" description="Low complexity" evidence="1">
    <location>
        <begin position="104"/>
        <end position="120"/>
    </location>
</feature>
<gene>
    <name evidence="2" type="ORF">H0G86_003099</name>
</gene>
<sequence length="145" mass="15631">MASPYSVPHSRSTLGVKVLQPMLMLFSPEAGVGSRSLDATSQQSSLSSQARLARVSSGTDAWCLTLALLRSWNCPARRGLLRSEKRQKTPRREAEVQCRGAARPSPSTRSSNSVRVTSSSLTPTDQASCTGEYLHVSLQGLAGRR</sequence>
<dbReference type="AlphaFoldDB" id="A0A8G0L4U9"/>
<evidence type="ECO:0000256" key="1">
    <source>
        <dbReference type="SAM" id="MobiDB-lite"/>
    </source>
</evidence>
<dbReference type="Proteomes" id="UP000826661">
    <property type="component" value="Chromosome II"/>
</dbReference>
<organism evidence="2 3">
    <name type="scientific">Trichoderma simmonsii</name>
    <dbReference type="NCBI Taxonomy" id="1491479"/>
    <lineage>
        <taxon>Eukaryota</taxon>
        <taxon>Fungi</taxon>
        <taxon>Dikarya</taxon>
        <taxon>Ascomycota</taxon>
        <taxon>Pezizomycotina</taxon>
        <taxon>Sordariomycetes</taxon>
        <taxon>Hypocreomycetidae</taxon>
        <taxon>Hypocreales</taxon>
        <taxon>Hypocreaceae</taxon>
        <taxon>Trichoderma</taxon>
    </lineage>
</organism>